<gene>
    <name evidence="6" type="ordered locus">sce4908</name>
</gene>
<evidence type="ECO:0000256" key="4">
    <source>
        <dbReference type="SAM" id="SignalP"/>
    </source>
</evidence>
<evidence type="ECO:0000313" key="6">
    <source>
        <dbReference type="EMBL" id="CAN95071.1"/>
    </source>
</evidence>
<dbReference type="SUPFAM" id="SSF51126">
    <property type="entry name" value="Pectin lyase-like"/>
    <property type="match status" value="1"/>
</dbReference>
<dbReference type="PANTHER" id="PTHR31683">
    <property type="entry name" value="PECTATE LYASE 18-RELATED"/>
    <property type="match status" value="1"/>
</dbReference>
<dbReference type="CAZy" id="CBM67">
    <property type="family name" value="Carbohydrate-Binding Module Family 67"/>
</dbReference>
<keyword evidence="2" id="KW-0119">Carbohydrate metabolism</keyword>
<keyword evidence="4" id="KW-0732">Signal</keyword>
<dbReference type="GO" id="GO:0000272">
    <property type="term" value="P:polysaccharide catabolic process"/>
    <property type="evidence" value="ECO:0007669"/>
    <property type="project" value="UniProtKB-KW"/>
</dbReference>
<dbReference type="BioCyc" id="SCEL448385:SCE_RS25185-MONOMER"/>
<dbReference type="Pfam" id="PF00544">
    <property type="entry name" value="Pectate_lyase_4"/>
    <property type="match status" value="1"/>
</dbReference>
<accession>A9FK19</accession>
<reference evidence="6 7" key="1">
    <citation type="journal article" date="2007" name="Nat. Biotechnol.">
        <title>Complete genome sequence of the myxobacterium Sorangium cellulosum.</title>
        <authorList>
            <person name="Schneiker S."/>
            <person name="Perlova O."/>
            <person name="Kaiser O."/>
            <person name="Gerth K."/>
            <person name="Alici A."/>
            <person name="Altmeyer M.O."/>
            <person name="Bartels D."/>
            <person name="Bekel T."/>
            <person name="Beyer S."/>
            <person name="Bode E."/>
            <person name="Bode H.B."/>
            <person name="Bolten C.J."/>
            <person name="Choudhuri J.V."/>
            <person name="Doss S."/>
            <person name="Elnakady Y.A."/>
            <person name="Frank B."/>
            <person name="Gaigalat L."/>
            <person name="Goesmann A."/>
            <person name="Groeger C."/>
            <person name="Gross F."/>
            <person name="Jelsbak L."/>
            <person name="Jelsbak L."/>
            <person name="Kalinowski J."/>
            <person name="Kegler C."/>
            <person name="Knauber T."/>
            <person name="Konietzny S."/>
            <person name="Kopp M."/>
            <person name="Krause L."/>
            <person name="Krug D."/>
            <person name="Linke B."/>
            <person name="Mahmud T."/>
            <person name="Martinez-Arias R."/>
            <person name="McHardy A.C."/>
            <person name="Merai M."/>
            <person name="Meyer F."/>
            <person name="Mormann S."/>
            <person name="Munoz-Dorado J."/>
            <person name="Perez J."/>
            <person name="Pradella S."/>
            <person name="Rachid S."/>
            <person name="Raddatz G."/>
            <person name="Rosenau F."/>
            <person name="Rueckert C."/>
            <person name="Sasse F."/>
            <person name="Scharfe M."/>
            <person name="Schuster S.C."/>
            <person name="Suen G."/>
            <person name="Treuner-Lange A."/>
            <person name="Velicer G.J."/>
            <person name="Vorholter F.-J."/>
            <person name="Weissman K.J."/>
            <person name="Welch R.D."/>
            <person name="Wenzel S.C."/>
            <person name="Whitworth D.E."/>
            <person name="Wilhelm S."/>
            <person name="Wittmann C."/>
            <person name="Bloecker H."/>
            <person name="Puehler A."/>
            <person name="Mueller R."/>
        </authorList>
    </citation>
    <scope>NUCLEOTIDE SEQUENCE [LARGE SCALE GENOMIC DNA]</scope>
    <source>
        <strain evidence="7">So ce56</strain>
    </source>
</reference>
<comment type="similarity">
    <text evidence="2">Belongs to the polysaccharide lyase 1 family.</text>
</comment>
<sequence length="591" mass="62040">MRSRASPPSFALFAMRLSCRTWLLRVAALSALSWGLSCEDQLIQTAARPPGNAGVGGSSPTLPELACDGEPPAAELPPGAAFGEGEELASSPLVSASYGALEGPGLAITGRDTFRVYVNGDLIAASESARAPIFVPLSLLPGENVIAVSVHAAAGTPAALVHLDELERSHGSGSDWKLSTAPEGDWTAPGYDDSGWTAARELGSAGDLPGCDPEAAFPASTEARWIGPAPGTRGPIALRKVIRVEAIGFGEGTTGGAGATPVLVSSWTELESLARSDEPAVILLAEGLYDFRRTGSEVQDIEVCPSTCSEEPEKTFYEVLTGDATCERPLVGATRNHRVLQFGSNKTLVGLGRGAALPGMNMDLNQSENVIIRNLALYDLNSNVHEAGDAFTLTQASRVWIDHTTVQRISDAFADVHAGTSGVTFSYGHFDGSNEAECGGRERWACTITDAEVTIHHCRFDEVRTRAPLATGSRARAHLFNNVFSNISDWAVGAACAGQVLLEASVFENAEAATRRSDCSDGTGRGLLLAVPGSNLYRDESGVHLGGDGEPADDVFEPPYDYTPERASDALPQVISRSGAGGPWALPLARE</sequence>
<name>A9FK19_SORC5</name>
<keyword evidence="2" id="KW-0964">Secreted</keyword>
<feature type="chain" id="PRO_5002738489" evidence="4">
    <location>
        <begin position="24"/>
        <end position="591"/>
    </location>
</feature>
<dbReference type="EMBL" id="AM746676">
    <property type="protein sequence ID" value="CAN95071.1"/>
    <property type="molecule type" value="Genomic_DNA"/>
</dbReference>
<protein>
    <submittedName>
        <fullName evidence="6">Pectate lyase</fullName>
    </submittedName>
</protein>
<evidence type="ECO:0000256" key="3">
    <source>
        <dbReference type="SAM" id="MobiDB-lite"/>
    </source>
</evidence>
<dbReference type="GO" id="GO:0005576">
    <property type="term" value="C:extracellular region"/>
    <property type="evidence" value="ECO:0007669"/>
    <property type="project" value="UniProtKB-SubCell"/>
</dbReference>
<feature type="region of interest" description="Disordered" evidence="3">
    <location>
        <begin position="541"/>
        <end position="563"/>
    </location>
</feature>
<dbReference type="InterPro" id="IPR045032">
    <property type="entry name" value="PEL"/>
</dbReference>
<dbReference type="STRING" id="448385.sce4908"/>
<feature type="region of interest" description="Disordered" evidence="3">
    <location>
        <begin position="49"/>
        <end position="76"/>
    </location>
</feature>
<dbReference type="KEGG" id="scl:sce4908"/>
<keyword evidence="7" id="KW-1185">Reference proteome</keyword>
<dbReference type="PANTHER" id="PTHR31683:SF18">
    <property type="entry name" value="PECTATE LYASE 21-RELATED"/>
    <property type="match status" value="1"/>
</dbReference>
<dbReference type="eggNOG" id="COG3866">
    <property type="taxonomic scope" value="Bacteria"/>
</dbReference>
<dbReference type="HOGENOM" id="CLU_461449_0_0_7"/>
<dbReference type="AlphaFoldDB" id="A9FK19"/>
<comment type="subcellular location">
    <subcellularLocation>
        <location evidence="2">Secreted</location>
    </subcellularLocation>
</comment>
<evidence type="ECO:0000256" key="1">
    <source>
        <dbReference type="ARBA" id="ARBA00023239"/>
    </source>
</evidence>
<dbReference type="Gene3D" id="2.60.120.260">
    <property type="entry name" value="Galactose-binding domain-like"/>
    <property type="match status" value="1"/>
</dbReference>
<dbReference type="GO" id="GO:0030570">
    <property type="term" value="F:pectate lyase activity"/>
    <property type="evidence" value="ECO:0007669"/>
    <property type="project" value="InterPro"/>
</dbReference>
<evidence type="ECO:0000259" key="5">
    <source>
        <dbReference type="SMART" id="SM00656"/>
    </source>
</evidence>
<dbReference type="InterPro" id="IPR012334">
    <property type="entry name" value="Pectin_lyas_fold"/>
</dbReference>
<dbReference type="InterPro" id="IPR002022">
    <property type="entry name" value="Pec_lyase"/>
</dbReference>
<keyword evidence="1 2" id="KW-0456">Lyase</keyword>
<dbReference type="CAZy" id="PL1">
    <property type="family name" value="Polysaccharide Lyase Family 1"/>
</dbReference>
<organism evidence="6 7">
    <name type="scientific">Sorangium cellulosum (strain So ce56)</name>
    <name type="common">Polyangium cellulosum (strain So ce56)</name>
    <dbReference type="NCBI Taxonomy" id="448385"/>
    <lineage>
        <taxon>Bacteria</taxon>
        <taxon>Pseudomonadati</taxon>
        <taxon>Myxococcota</taxon>
        <taxon>Polyangia</taxon>
        <taxon>Polyangiales</taxon>
        <taxon>Polyangiaceae</taxon>
        <taxon>Sorangium</taxon>
    </lineage>
</organism>
<keyword evidence="2" id="KW-0624">Polysaccharide degradation</keyword>
<dbReference type="InterPro" id="IPR011050">
    <property type="entry name" value="Pectin_lyase_fold/virulence"/>
</dbReference>
<feature type="domain" description="Pectate lyase" evidence="5">
    <location>
        <begin position="309"/>
        <end position="513"/>
    </location>
</feature>
<feature type="signal peptide" evidence="4">
    <location>
        <begin position="1"/>
        <end position="23"/>
    </location>
</feature>
<proteinExistence type="inferred from homology"/>
<dbReference type="Proteomes" id="UP000002139">
    <property type="component" value="Chromosome"/>
</dbReference>
<evidence type="ECO:0000313" key="7">
    <source>
        <dbReference type="Proteomes" id="UP000002139"/>
    </source>
</evidence>
<dbReference type="SMART" id="SM00656">
    <property type="entry name" value="Amb_all"/>
    <property type="match status" value="1"/>
</dbReference>
<dbReference type="Gene3D" id="2.160.20.10">
    <property type="entry name" value="Single-stranded right-handed beta-helix, Pectin lyase-like"/>
    <property type="match status" value="1"/>
</dbReference>
<evidence type="ECO:0000256" key="2">
    <source>
        <dbReference type="RuleBase" id="RU361173"/>
    </source>
</evidence>